<accession>A0A0N4YSX6</accession>
<sequence length="117" mass="13240">MFVCGLLVFPCVVKVLQETSKAMEKSKIRVVSKYEFRRGNRTSHAFPNIDEIFGEDAVIERTVRRTREFHNSDEEYPFARTCFKNRISRGTGSGADLGGPDTTPNRLATVLELAKVQ</sequence>
<dbReference type="EMBL" id="UYSL01025056">
    <property type="protein sequence ID" value="VDL84086.1"/>
    <property type="molecule type" value="Genomic_DNA"/>
</dbReference>
<evidence type="ECO:0000256" key="1">
    <source>
        <dbReference type="SAM" id="SignalP"/>
    </source>
</evidence>
<dbReference type="WBParaSite" id="NBR_0002034801-mRNA-1">
    <property type="protein sequence ID" value="NBR_0002034801-mRNA-1"/>
    <property type="gene ID" value="NBR_0002034801"/>
</dbReference>
<dbReference type="AlphaFoldDB" id="A0A0N4YSX6"/>
<reference evidence="5" key="1">
    <citation type="submission" date="2017-02" db="UniProtKB">
        <authorList>
            <consortium name="WormBaseParasite"/>
        </authorList>
    </citation>
    <scope>IDENTIFICATION</scope>
</reference>
<feature type="chain" id="PRO_5043126014" description="Mos1 transposase HTH domain-containing protein" evidence="1">
    <location>
        <begin position="18"/>
        <end position="117"/>
    </location>
</feature>
<proteinExistence type="predicted"/>
<dbReference type="Pfam" id="PF17906">
    <property type="entry name" value="HTH_48"/>
    <property type="match status" value="1"/>
</dbReference>
<evidence type="ECO:0000313" key="3">
    <source>
        <dbReference type="EMBL" id="VDL84086.1"/>
    </source>
</evidence>
<keyword evidence="1" id="KW-0732">Signal</keyword>
<gene>
    <name evidence="3" type="ORF">NBR_LOCUS20349</name>
</gene>
<name>A0A0N4YSX6_NIPBR</name>
<evidence type="ECO:0000313" key="4">
    <source>
        <dbReference type="Proteomes" id="UP000271162"/>
    </source>
</evidence>
<organism evidence="5">
    <name type="scientific">Nippostrongylus brasiliensis</name>
    <name type="common">Rat hookworm</name>
    <dbReference type="NCBI Taxonomy" id="27835"/>
    <lineage>
        <taxon>Eukaryota</taxon>
        <taxon>Metazoa</taxon>
        <taxon>Ecdysozoa</taxon>
        <taxon>Nematoda</taxon>
        <taxon>Chromadorea</taxon>
        <taxon>Rhabditida</taxon>
        <taxon>Rhabditina</taxon>
        <taxon>Rhabditomorpha</taxon>
        <taxon>Strongyloidea</taxon>
        <taxon>Heligmosomidae</taxon>
        <taxon>Nippostrongylus</taxon>
    </lineage>
</organism>
<dbReference type="InterPro" id="IPR041426">
    <property type="entry name" value="Mos1_HTH"/>
</dbReference>
<evidence type="ECO:0000313" key="5">
    <source>
        <dbReference type="WBParaSite" id="NBR_0002034801-mRNA-1"/>
    </source>
</evidence>
<keyword evidence="4" id="KW-1185">Reference proteome</keyword>
<evidence type="ECO:0000259" key="2">
    <source>
        <dbReference type="Pfam" id="PF17906"/>
    </source>
</evidence>
<dbReference type="Gene3D" id="1.10.10.1450">
    <property type="match status" value="1"/>
</dbReference>
<protein>
    <recommendedName>
        <fullName evidence="2">Mos1 transposase HTH domain-containing protein</fullName>
    </recommendedName>
</protein>
<feature type="domain" description="Mos1 transposase HTH" evidence="2">
    <location>
        <begin position="25"/>
        <end position="65"/>
    </location>
</feature>
<dbReference type="Proteomes" id="UP000271162">
    <property type="component" value="Unassembled WGS sequence"/>
</dbReference>
<feature type="signal peptide" evidence="1">
    <location>
        <begin position="1"/>
        <end position="17"/>
    </location>
</feature>
<reference evidence="3 4" key="2">
    <citation type="submission" date="2018-11" db="EMBL/GenBank/DDBJ databases">
        <authorList>
            <consortium name="Pathogen Informatics"/>
        </authorList>
    </citation>
    <scope>NUCLEOTIDE SEQUENCE [LARGE SCALE GENOMIC DNA]</scope>
</reference>